<evidence type="ECO:0000256" key="2">
    <source>
        <dbReference type="SAM" id="MobiDB-lite"/>
    </source>
</evidence>
<dbReference type="Proteomes" id="UP001163846">
    <property type="component" value="Unassembled WGS sequence"/>
</dbReference>
<evidence type="ECO:0000313" key="4">
    <source>
        <dbReference type="Proteomes" id="UP001163846"/>
    </source>
</evidence>
<evidence type="ECO:0000256" key="1">
    <source>
        <dbReference type="SAM" id="Coils"/>
    </source>
</evidence>
<gene>
    <name evidence="3" type="ORF">F5878DRAFT_667841</name>
</gene>
<feature type="non-terminal residue" evidence="3">
    <location>
        <position position="1"/>
    </location>
</feature>
<keyword evidence="1" id="KW-0175">Coiled coil</keyword>
<feature type="coiled-coil region" evidence="1">
    <location>
        <begin position="82"/>
        <end position="109"/>
    </location>
</feature>
<feature type="compositionally biased region" description="Basic and acidic residues" evidence="2">
    <location>
        <begin position="177"/>
        <end position="186"/>
    </location>
</feature>
<proteinExistence type="predicted"/>
<comment type="caution">
    <text evidence="3">The sequence shown here is derived from an EMBL/GenBank/DDBJ whole genome shotgun (WGS) entry which is preliminary data.</text>
</comment>
<feature type="region of interest" description="Disordered" evidence="2">
    <location>
        <begin position="131"/>
        <end position="195"/>
    </location>
</feature>
<evidence type="ECO:0000313" key="3">
    <source>
        <dbReference type="EMBL" id="KAJ3831169.1"/>
    </source>
</evidence>
<accession>A0AA38NV41</accession>
<dbReference type="EMBL" id="MU807726">
    <property type="protein sequence ID" value="KAJ3831169.1"/>
    <property type="molecule type" value="Genomic_DNA"/>
</dbReference>
<reference evidence="3" key="1">
    <citation type="submission" date="2022-08" db="EMBL/GenBank/DDBJ databases">
        <authorList>
            <consortium name="DOE Joint Genome Institute"/>
            <person name="Min B."/>
            <person name="Riley R."/>
            <person name="Sierra-Patev S."/>
            <person name="Naranjo-Ortiz M."/>
            <person name="Looney B."/>
            <person name="Konkel Z."/>
            <person name="Slot J.C."/>
            <person name="Sakamoto Y."/>
            <person name="Steenwyk J.L."/>
            <person name="Rokas A."/>
            <person name="Carro J."/>
            <person name="Camarero S."/>
            <person name="Ferreira P."/>
            <person name="Molpeceres G."/>
            <person name="Ruiz-Duenas F.J."/>
            <person name="Serrano A."/>
            <person name="Henrissat B."/>
            <person name="Drula E."/>
            <person name="Hughes K.W."/>
            <person name="Mata J.L."/>
            <person name="Ishikawa N.K."/>
            <person name="Vargas-Isla R."/>
            <person name="Ushijima S."/>
            <person name="Smith C.A."/>
            <person name="Ahrendt S."/>
            <person name="Andreopoulos W."/>
            <person name="He G."/>
            <person name="Labutti K."/>
            <person name="Lipzen A."/>
            <person name="Ng V."/>
            <person name="Sandor L."/>
            <person name="Barry K."/>
            <person name="Martinez A.T."/>
            <person name="Xiao Y."/>
            <person name="Gibbons J.G."/>
            <person name="Terashima K."/>
            <person name="Hibbett D.S."/>
            <person name="Grigoriev I.V."/>
        </authorList>
    </citation>
    <scope>NUCLEOTIDE SEQUENCE</scope>
    <source>
        <strain evidence="3">TFB9207</strain>
    </source>
</reference>
<organism evidence="3 4">
    <name type="scientific">Lentinula raphanica</name>
    <dbReference type="NCBI Taxonomy" id="153919"/>
    <lineage>
        <taxon>Eukaryota</taxon>
        <taxon>Fungi</taxon>
        <taxon>Dikarya</taxon>
        <taxon>Basidiomycota</taxon>
        <taxon>Agaricomycotina</taxon>
        <taxon>Agaricomycetes</taxon>
        <taxon>Agaricomycetidae</taxon>
        <taxon>Agaricales</taxon>
        <taxon>Marasmiineae</taxon>
        <taxon>Omphalotaceae</taxon>
        <taxon>Lentinula</taxon>
    </lineage>
</organism>
<keyword evidence="4" id="KW-1185">Reference proteome</keyword>
<feature type="compositionally biased region" description="Polar residues" evidence="2">
    <location>
        <begin position="149"/>
        <end position="159"/>
    </location>
</feature>
<sequence length="361" mass="40808">MDIDDGDPPHNVQEAGPSMPLSTENTDPVDDVEMEVLSHDSKGKKRSREGDPEKVVGAPVRKVVVQSENQLAGKYGKVVKELLGTRKKNKELEEVLATLRSEQELWEGESMGYQHQINSLIRKNADLLYSNGQDTTSRDAEQIERKDNSTNTEPLSQDVEQTERKDNSTNTAPLSQDAEKIERKDVSTNTGPLSEVLVNDEQVTKLQSDFNTQSTQFEVVKKDLSERDAKINALQSQLEASKEQCAKFDDLKTQLDSCKNDLTRAGEQLQEAETQKAESKNELARKMTELQTMRLSFEKQNSELNELREKETLAKEEVQALTITVVNCKAERDDAKQQLYNEQYQHMMNEAESADVIDDLE</sequence>
<protein>
    <submittedName>
        <fullName evidence="3">Uncharacterized protein</fullName>
    </submittedName>
</protein>
<feature type="coiled-coil region" evidence="1">
    <location>
        <begin position="224"/>
        <end position="338"/>
    </location>
</feature>
<feature type="compositionally biased region" description="Basic and acidic residues" evidence="2">
    <location>
        <begin position="136"/>
        <end position="148"/>
    </location>
</feature>
<feature type="region of interest" description="Disordered" evidence="2">
    <location>
        <begin position="1"/>
        <end position="55"/>
    </location>
</feature>
<name>A0AA38NV41_9AGAR</name>
<dbReference type="Gene3D" id="1.20.5.730">
    <property type="entry name" value="Single helix bin"/>
    <property type="match status" value="1"/>
</dbReference>
<dbReference type="AlphaFoldDB" id="A0AA38NV41"/>